<proteinExistence type="predicted"/>
<accession>A0A154PL64</accession>
<protein>
    <submittedName>
        <fullName evidence="1">Uncharacterized protein</fullName>
    </submittedName>
</protein>
<keyword evidence="2" id="KW-1185">Reference proteome</keyword>
<name>A0A154PL64_DUFNO</name>
<reference evidence="1 2" key="1">
    <citation type="submission" date="2015-07" db="EMBL/GenBank/DDBJ databases">
        <title>The genome of Dufourea novaeangliae.</title>
        <authorList>
            <person name="Pan H."/>
            <person name="Kapheim K."/>
        </authorList>
    </citation>
    <scope>NUCLEOTIDE SEQUENCE [LARGE SCALE GENOMIC DNA]</scope>
    <source>
        <strain evidence="1">0120121106</strain>
        <tissue evidence="1">Whole body</tissue>
    </source>
</reference>
<gene>
    <name evidence="1" type="ORF">WN55_03108</name>
</gene>
<dbReference type="Proteomes" id="UP000076502">
    <property type="component" value="Unassembled WGS sequence"/>
</dbReference>
<evidence type="ECO:0000313" key="2">
    <source>
        <dbReference type="Proteomes" id="UP000076502"/>
    </source>
</evidence>
<dbReference type="AlphaFoldDB" id="A0A154PL64"/>
<sequence length="236" mass="26130">MDVTRAAAGNMVEAIDFAETVSAPLVDDDVGQHGNNRTGSGMVLISGPFEKQRSEYATNGPRAYRKSWTCEETLLSEHHVYAHESDYRSRFAEHNMPDGKAGQTGSQLISIKQLPWYCARSTQDPVASALIDRDRAINYPRLVLLSQCTSGLSDSLAPRKRHCFIVPGLTGKKGSRMDWEQARTGVLALTGWMGSRYTPPPASPEYRVSNPPTKFLANSRRRIKMADVHAPSLNRP</sequence>
<evidence type="ECO:0000313" key="1">
    <source>
        <dbReference type="EMBL" id="KZC12028.1"/>
    </source>
</evidence>
<dbReference type="EMBL" id="KQ434938">
    <property type="protein sequence ID" value="KZC12028.1"/>
    <property type="molecule type" value="Genomic_DNA"/>
</dbReference>
<organism evidence="1 2">
    <name type="scientific">Dufourea novaeangliae</name>
    <name type="common">Sweat bee</name>
    <dbReference type="NCBI Taxonomy" id="178035"/>
    <lineage>
        <taxon>Eukaryota</taxon>
        <taxon>Metazoa</taxon>
        <taxon>Ecdysozoa</taxon>
        <taxon>Arthropoda</taxon>
        <taxon>Hexapoda</taxon>
        <taxon>Insecta</taxon>
        <taxon>Pterygota</taxon>
        <taxon>Neoptera</taxon>
        <taxon>Endopterygota</taxon>
        <taxon>Hymenoptera</taxon>
        <taxon>Apocrita</taxon>
        <taxon>Aculeata</taxon>
        <taxon>Apoidea</taxon>
        <taxon>Anthophila</taxon>
        <taxon>Halictidae</taxon>
        <taxon>Rophitinae</taxon>
        <taxon>Dufourea</taxon>
    </lineage>
</organism>